<comment type="similarity">
    <text evidence="1">Belongs to the multi antimicrobial extrusion (MATE) (TC 2.A.66.1) family.</text>
</comment>
<dbReference type="AlphaFoldDB" id="A0A9W8I486"/>
<dbReference type="InterPro" id="IPR002528">
    <property type="entry name" value="MATE_fam"/>
</dbReference>
<dbReference type="Gene3D" id="2.40.50.90">
    <property type="match status" value="5"/>
</dbReference>
<evidence type="ECO:0000259" key="3">
    <source>
        <dbReference type="PROSITE" id="PS50304"/>
    </source>
</evidence>
<dbReference type="NCBIfam" id="TIGR00797">
    <property type="entry name" value="matE"/>
    <property type="match status" value="1"/>
</dbReference>
<feature type="transmembrane region" description="Helical" evidence="2">
    <location>
        <begin position="272"/>
        <end position="292"/>
    </location>
</feature>
<dbReference type="GO" id="GO:0005829">
    <property type="term" value="C:cytosol"/>
    <property type="evidence" value="ECO:0007669"/>
    <property type="project" value="TreeGrafter"/>
</dbReference>
<dbReference type="EMBL" id="JANBUO010000006">
    <property type="protein sequence ID" value="KAJ2809256.1"/>
    <property type="molecule type" value="Genomic_DNA"/>
</dbReference>
<feature type="transmembrane region" description="Helical" evidence="2">
    <location>
        <begin position="304"/>
        <end position="329"/>
    </location>
</feature>
<dbReference type="GO" id="GO:0015297">
    <property type="term" value="F:antiporter activity"/>
    <property type="evidence" value="ECO:0007669"/>
    <property type="project" value="InterPro"/>
</dbReference>
<feature type="domain" description="TNase-like" evidence="4">
    <location>
        <begin position="715"/>
        <end position="846"/>
    </location>
</feature>
<keyword evidence="2" id="KW-0472">Membrane</keyword>
<dbReference type="InterPro" id="IPR002999">
    <property type="entry name" value="Tudor"/>
</dbReference>
<dbReference type="SMART" id="SM00318">
    <property type="entry name" value="SNc"/>
    <property type="match status" value="4"/>
</dbReference>
<dbReference type="Pfam" id="PF00567">
    <property type="entry name" value="TUDOR"/>
    <property type="match status" value="1"/>
</dbReference>
<feature type="domain" description="TNase-like" evidence="4">
    <location>
        <begin position="875"/>
        <end position="1010"/>
    </location>
</feature>
<dbReference type="InterPro" id="IPR016071">
    <property type="entry name" value="Staphylococal_nuclease_OB-fold"/>
</dbReference>
<feature type="transmembrane region" description="Helical" evidence="2">
    <location>
        <begin position="349"/>
        <end position="377"/>
    </location>
</feature>
<sequence>MSTVEAGNSEASARESTPLLAVSLSETDLEIAKNDTREPYLAVALKELRWVASASSLTTLALVLQASLFFVNVISIGHLGTNELAGTSLSIFLIGFIANAPTHGILSATETFCSTAYTASQDKTLVGFHLQRGLIAVTIHNVIVAPILWKTESLLLAIGQEPDVAKFAGIYMRNLLLTVPAFTGFEACKRYLQAQGIMRANTVVLVVVLPFHCVINYLLVRSPTYGIGFVGAPISTVISEWLMFVGIIIYTRNSRAMNTWGGWDIRAFRNMFVFYRFAISGVITICTEWIAFDLLNIGASYFGAAQLAASAIALNSISFISYIGAGLGFGTSPRIGNLIGSAKPRQARIAGNVAVGLSLLVGMMCTTFIIVFGDWWISVYTADPDVANCVLIGFSEMTKLQGATVKLALSGDSVVLRGAQRGNQPPPERTLGLAFIQAPRLGNATRGTPDEPLALEAREYLRRRIAGKPVRFVVRHRAQSGREYGSLYVGEDTADIAMKLVHEGWARVTDSARARASRADADAEEADVVAELVNEEEFARRGKRGLWEPKPKPSRPRLTTFEGDAAAFQKQHGGRELRATVEQVRDAAALRVLLHLPDAHQMVTLRLAGVRAPAESEPFGAEAKYNVELRLLQRDVRVRLQAVAPGPTNGVFVGTVSHDAGNIAEWLVASAFARVSDGAVSLLGDGAAYLRQLERTAQGKRMRIWRDFSESSAPTSFDATVIRIVSGDTLVVREAEGADRELRLASVRVPRAADETQGGYAVKAREALRRLCIGRTVTAAVEYRLDDSRDYASVRCGNTDLGVNVVERGLASVVRARPGGTRAAAYDELLAAETRARDAHSGIHSGRPLPPPAPVDASENATRARAFVANWQRVGRVPCVVDHVSGGARMRLLVDRDNARMTLVLAGIRCPRAPRGDDTTSAEPLGAEALALTTQHVLQRNAEVEIESVDKNGGFIGSLFVGGRQNWAETLLEHGLATVLPASADRSPHRTRLYAAEDVAKEARRGYWATHDPTAVEEAPREAAASAVKLQQRIEFLDVAVSELVSPMSFFVQIATPASVAELESMMAALAAAPPPAPVSKFAPTPGQLVCACYTSGDQWHRARVVQVLPDKYEVLYVDFGNSETLSAARVRPLPAQFTAKAPFAQAAQLAFLRLPVDAPDSGFVEGYVDAAYAALRPLLEGRQLVANVEARPPNAPLQLTLYDPELGRPVLDKSVNAEVAAAGYAIVDSRALSSRHNPAAATAISAIVEDARTAHRGMWEYGDITTDE</sequence>
<dbReference type="Pfam" id="PF00565">
    <property type="entry name" value="SNase"/>
    <property type="match status" value="4"/>
</dbReference>
<proteinExistence type="inferred from homology"/>
<evidence type="ECO:0000313" key="6">
    <source>
        <dbReference type="Proteomes" id="UP001140094"/>
    </source>
</evidence>
<dbReference type="PROSITE" id="PS50304">
    <property type="entry name" value="TUDOR"/>
    <property type="match status" value="1"/>
</dbReference>
<evidence type="ECO:0000313" key="5">
    <source>
        <dbReference type="EMBL" id="KAJ2809256.1"/>
    </source>
</evidence>
<evidence type="ECO:0000256" key="1">
    <source>
        <dbReference type="ARBA" id="ARBA00010199"/>
    </source>
</evidence>
<protein>
    <recommendedName>
        <fullName evidence="7">Staphylococcal nuclease domain-containing protein 1</fullName>
    </recommendedName>
</protein>
<reference evidence="5" key="1">
    <citation type="submission" date="2022-07" db="EMBL/GenBank/DDBJ databases">
        <title>Phylogenomic reconstructions and comparative analyses of Kickxellomycotina fungi.</title>
        <authorList>
            <person name="Reynolds N.K."/>
            <person name="Stajich J.E."/>
            <person name="Barry K."/>
            <person name="Grigoriev I.V."/>
            <person name="Crous P."/>
            <person name="Smith M.E."/>
        </authorList>
    </citation>
    <scope>NUCLEOTIDE SEQUENCE</scope>
    <source>
        <strain evidence="5">NRRL 1565</strain>
    </source>
</reference>
<dbReference type="GO" id="GO:0042910">
    <property type="term" value="F:xenobiotic transmembrane transporter activity"/>
    <property type="evidence" value="ECO:0007669"/>
    <property type="project" value="InterPro"/>
</dbReference>
<dbReference type="Proteomes" id="UP001140094">
    <property type="component" value="Unassembled WGS sequence"/>
</dbReference>
<dbReference type="GO" id="GO:0003723">
    <property type="term" value="F:RNA binding"/>
    <property type="evidence" value="ECO:0007669"/>
    <property type="project" value="TreeGrafter"/>
</dbReference>
<feature type="transmembrane region" description="Helical" evidence="2">
    <location>
        <begin position="225"/>
        <end position="251"/>
    </location>
</feature>
<dbReference type="Gene3D" id="2.30.30.140">
    <property type="match status" value="1"/>
</dbReference>
<dbReference type="OrthoDB" id="10023235at2759"/>
<dbReference type="GO" id="GO:0005634">
    <property type="term" value="C:nucleus"/>
    <property type="evidence" value="ECO:0007669"/>
    <property type="project" value="TreeGrafter"/>
</dbReference>
<dbReference type="Pfam" id="PF01554">
    <property type="entry name" value="MatE"/>
    <property type="match status" value="2"/>
</dbReference>
<evidence type="ECO:0000256" key="2">
    <source>
        <dbReference type="SAM" id="Phobius"/>
    </source>
</evidence>
<accession>A0A9W8I486</accession>
<keyword evidence="2" id="KW-0812">Transmembrane</keyword>
<name>A0A9W8I486_9FUNG</name>
<evidence type="ECO:0008006" key="7">
    <source>
        <dbReference type="Google" id="ProtNLM"/>
    </source>
</evidence>
<keyword evidence="6" id="KW-1185">Reference proteome</keyword>
<feature type="transmembrane region" description="Helical" evidence="2">
    <location>
        <begin position="50"/>
        <end position="71"/>
    </location>
</feature>
<dbReference type="FunFam" id="2.30.30.140:FF:000018">
    <property type="entry name" value="Serine/threonine-protein kinase 31"/>
    <property type="match status" value="1"/>
</dbReference>
<dbReference type="SUPFAM" id="SSF50199">
    <property type="entry name" value="Staphylococcal nuclease"/>
    <property type="match status" value="5"/>
</dbReference>
<dbReference type="SMART" id="SM00333">
    <property type="entry name" value="TUDOR"/>
    <property type="match status" value="1"/>
</dbReference>
<dbReference type="SUPFAM" id="SSF63748">
    <property type="entry name" value="Tudor/PWWP/MBT"/>
    <property type="match status" value="1"/>
</dbReference>
<organism evidence="5 6">
    <name type="scientific">Coemansia guatemalensis</name>
    <dbReference type="NCBI Taxonomy" id="2761395"/>
    <lineage>
        <taxon>Eukaryota</taxon>
        <taxon>Fungi</taxon>
        <taxon>Fungi incertae sedis</taxon>
        <taxon>Zoopagomycota</taxon>
        <taxon>Kickxellomycotina</taxon>
        <taxon>Kickxellomycetes</taxon>
        <taxon>Kickxellales</taxon>
        <taxon>Kickxellaceae</taxon>
        <taxon>Coemansia</taxon>
    </lineage>
</organism>
<evidence type="ECO:0000259" key="4">
    <source>
        <dbReference type="PROSITE" id="PS50830"/>
    </source>
</evidence>
<dbReference type="GO" id="GO:0004518">
    <property type="term" value="F:nuclease activity"/>
    <property type="evidence" value="ECO:0007669"/>
    <property type="project" value="TreeGrafter"/>
</dbReference>
<feature type="domain" description="TNase-like" evidence="4">
    <location>
        <begin position="575"/>
        <end position="707"/>
    </location>
</feature>
<feature type="domain" description="Tudor" evidence="3">
    <location>
        <begin position="1083"/>
        <end position="1141"/>
    </location>
</feature>
<dbReference type="GO" id="GO:0016020">
    <property type="term" value="C:membrane"/>
    <property type="evidence" value="ECO:0007669"/>
    <property type="project" value="InterPro"/>
</dbReference>
<dbReference type="InterPro" id="IPR035437">
    <property type="entry name" value="SNase_OB-fold_sf"/>
</dbReference>
<dbReference type="GO" id="GO:0006402">
    <property type="term" value="P:mRNA catabolic process"/>
    <property type="evidence" value="ECO:0007669"/>
    <property type="project" value="TreeGrafter"/>
</dbReference>
<feature type="transmembrane region" description="Helical" evidence="2">
    <location>
        <begin position="200"/>
        <end position="219"/>
    </location>
</feature>
<dbReference type="PANTHER" id="PTHR12302">
    <property type="entry name" value="EBNA2 BINDING PROTEIN P100"/>
    <property type="match status" value="1"/>
</dbReference>
<comment type="caution">
    <text evidence="5">The sequence shown here is derived from an EMBL/GenBank/DDBJ whole genome shotgun (WGS) entry which is preliminary data.</text>
</comment>
<feature type="domain" description="TNase-like" evidence="4">
    <location>
        <begin position="399"/>
        <end position="549"/>
    </location>
</feature>
<gene>
    <name evidence="5" type="ORF">H4R20_000251</name>
</gene>
<dbReference type="PROSITE" id="PS50830">
    <property type="entry name" value="TNASE_3"/>
    <property type="match status" value="4"/>
</dbReference>
<keyword evidence="2" id="KW-1133">Transmembrane helix</keyword>
<dbReference type="PANTHER" id="PTHR12302:SF2">
    <property type="entry name" value="STAPHYLOCOCCAL NUCLEASE DOMAIN-CONTAINING PROTEIN 1"/>
    <property type="match status" value="1"/>
</dbReference>